<feature type="compositionally biased region" description="Low complexity" evidence="5">
    <location>
        <begin position="331"/>
        <end position="352"/>
    </location>
</feature>
<keyword evidence="4" id="KW-0804">Transcription</keyword>
<feature type="region of interest" description="Disordered" evidence="5">
    <location>
        <begin position="174"/>
        <end position="216"/>
    </location>
</feature>
<dbReference type="Proteomes" id="UP001161094">
    <property type="component" value="Unassembled WGS sequence"/>
</dbReference>
<dbReference type="Pfam" id="PF00126">
    <property type="entry name" value="HTH_1"/>
    <property type="match status" value="1"/>
</dbReference>
<evidence type="ECO:0000256" key="4">
    <source>
        <dbReference type="ARBA" id="ARBA00023163"/>
    </source>
</evidence>
<protein>
    <submittedName>
        <fullName evidence="7">LysR substrate-binding domain-containing protein</fullName>
    </submittedName>
</protein>
<dbReference type="RefSeq" id="WP_279994432.1">
    <property type="nucleotide sequence ID" value="NZ_JAOCDZ010000004.1"/>
</dbReference>
<dbReference type="Gene3D" id="1.10.10.10">
    <property type="entry name" value="Winged helix-like DNA-binding domain superfamily/Winged helix DNA-binding domain"/>
    <property type="match status" value="1"/>
</dbReference>
<sequence>MRPVTFDLDVLRSFVAGVDLGSFGRAADRLGRSTSAISAQMKKLEEQAGVPLLRKAGRGLALTEAGETMLAYGRRLLELNDQAARAVQGGELSGRVRLGMQEDFGEMVLPQVLGQFARAHPKVRIEARVARNAELLERLAVGQLDLVLAWDHDARVPHAERLLDLPMRWIGPAQPTHAASRHGADIGSGTGDGTGSGSGSGSDTGSGTGDGNGNRDGDVPLVAFEAPCLFRTCATDALDRAGLHWLPAFTSPSLAGLWAAVSAGLGLAVRTPLGLPAGVRALAPGEQGLPTLPSIALSLYRAQAQPDSVTAALGDIVRRCIQESAAAWAAPAASSSPSSPTASPSASPSSSPFKAPRAKVQP</sequence>
<proteinExistence type="inferred from homology"/>
<feature type="region of interest" description="Disordered" evidence="5">
    <location>
        <begin position="331"/>
        <end position="362"/>
    </location>
</feature>
<evidence type="ECO:0000259" key="6">
    <source>
        <dbReference type="PROSITE" id="PS50931"/>
    </source>
</evidence>
<dbReference type="GO" id="GO:0003700">
    <property type="term" value="F:DNA-binding transcription factor activity"/>
    <property type="evidence" value="ECO:0007669"/>
    <property type="project" value="InterPro"/>
</dbReference>
<evidence type="ECO:0000256" key="1">
    <source>
        <dbReference type="ARBA" id="ARBA00009437"/>
    </source>
</evidence>
<evidence type="ECO:0000256" key="5">
    <source>
        <dbReference type="SAM" id="MobiDB-lite"/>
    </source>
</evidence>
<dbReference type="Pfam" id="PF03466">
    <property type="entry name" value="LysR_substrate"/>
    <property type="match status" value="1"/>
</dbReference>
<gene>
    <name evidence="7" type="ORF">N5D93_07180</name>
</gene>
<keyword evidence="3" id="KW-0238">DNA-binding</keyword>
<feature type="compositionally biased region" description="Gly residues" evidence="5">
    <location>
        <begin position="186"/>
        <end position="212"/>
    </location>
</feature>
<dbReference type="FunFam" id="1.10.10.10:FF:000001">
    <property type="entry name" value="LysR family transcriptional regulator"/>
    <property type="match status" value="1"/>
</dbReference>
<accession>A0AA42LLQ9</accession>
<dbReference type="InterPro" id="IPR000847">
    <property type="entry name" value="LysR_HTH_N"/>
</dbReference>
<dbReference type="InterPro" id="IPR036390">
    <property type="entry name" value="WH_DNA-bd_sf"/>
</dbReference>
<comment type="caution">
    <text evidence="7">The sequence shown here is derived from an EMBL/GenBank/DDBJ whole genome shotgun (WGS) entry which is preliminary data.</text>
</comment>
<reference evidence="7" key="1">
    <citation type="submission" date="2022-09" db="EMBL/GenBank/DDBJ databases">
        <title>Intensive care unit water sources are persistently colonized with multi-drug resistant bacteria and are the site of extensive horizontal gene transfer of antibiotic resistance genes.</title>
        <authorList>
            <person name="Diorio-Toth L."/>
        </authorList>
    </citation>
    <scope>NUCLEOTIDE SEQUENCE</scope>
    <source>
        <strain evidence="7">GD03843</strain>
    </source>
</reference>
<dbReference type="InterPro" id="IPR050176">
    <property type="entry name" value="LTTR"/>
</dbReference>
<dbReference type="SUPFAM" id="SSF53850">
    <property type="entry name" value="Periplasmic binding protein-like II"/>
    <property type="match status" value="1"/>
</dbReference>
<dbReference type="Gene3D" id="3.40.190.10">
    <property type="entry name" value="Periplasmic binding protein-like II"/>
    <property type="match status" value="2"/>
</dbReference>
<dbReference type="AlphaFoldDB" id="A0AA42LLQ9"/>
<dbReference type="SUPFAM" id="SSF46785">
    <property type="entry name" value="Winged helix' DNA-binding domain"/>
    <property type="match status" value="1"/>
</dbReference>
<evidence type="ECO:0000313" key="8">
    <source>
        <dbReference type="Proteomes" id="UP001161094"/>
    </source>
</evidence>
<name>A0AA42LLQ9_9BURK</name>
<dbReference type="InterPro" id="IPR005119">
    <property type="entry name" value="LysR_subst-bd"/>
</dbReference>
<evidence type="ECO:0000256" key="3">
    <source>
        <dbReference type="ARBA" id="ARBA00023125"/>
    </source>
</evidence>
<keyword evidence="2" id="KW-0805">Transcription regulation</keyword>
<dbReference type="PROSITE" id="PS50931">
    <property type="entry name" value="HTH_LYSR"/>
    <property type="match status" value="1"/>
</dbReference>
<dbReference type="PANTHER" id="PTHR30579">
    <property type="entry name" value="TRANSCRIPTIONAL REGULATOR"/>
    <property type="match status" value="1"/>
</dbReference>
<organism evidence="7 8">
    <name type="scientific">Achromobacter spanius</name>
    <dbReference type="NCBI Taxonomy" id="217203"/>
    <lineage>
        <taxon>Bacteria</taxon>
        <taxon>Pseudomonadati</taxon>
        <taxon>Pseudomonadota</taxon>
        <taxon>Betaproteobacteria</taxon>
        <taxon>Burkholderiales</taxon>
        <taxon>Alcaligenaceae</taxon>
        <taxon>Achromobacter</taxon>
    </lineage>
</organism>
<dbReference type="GO" id="GO:0003677">
    <property type="term" value="F:DNA binding"/>
    <property type="evidence" value="ECO:0007669"/>
    <property type="project" value="UniProtKB-KW"/>
</dbReference>
<dbReference type="PANTHER" id="PTHR30579:SF7">
    <property type="entry name" value="HTH-TYPE TRANSCRIPTIONAL REGULATOR LRHA-RELATED"/>
    <property type="match status" value="1"/>
</dbReference>
<comment type="similarity">
    <text evidence="1">Belongs to the LysR transcriptional regulatory family.</text>
</comment>
<feature type="domain" description="HTH lysR-type" evidence="6">
    <location>
        <begin position="6"/>
        <end position="63"/>
    </location>
</feature>
<dbReference type="EMBL" id="JAOCDZ010000004">
    <property type="protein sequence ID" value="MDH0735586.1"/>
    <property type="molecule type" value="Genomic_DNA"/>
</dbReference>
<evidence type="ECO:0000256" key="2">
    <source>
        <dbReference type="ARBA" id="ARBA00023015"/>
    </source>
</evidence>
<dbReference type="InterPro" id="IPR036388">
    <property type="entry name" value="WH-like_DNA-bd_sf"/>
</dbReference>
<evidence type="ECO:0000313" key="7">
    <source>
        <dbReference type="EMBL" id="MDH0735586.1"/>
    </source>
</evidence>